<evidence type="ECO:0000313" key="1">
    <source>
        <dbReference type="EMBL" id="SDW76745.1"/>
    </source>
</evidence>
<dbReference type="EMBL" id="FNNO01000005">
    <property type="protein sequence ID" value="SDW76745.1"/>
    <property type="molecule type" value="Genomic_DNA"/>
</dbReference>
<organism evidence="1 2">
    <name type="scientific">Hydrobacter penzbergensis</name>
    <dbReference type="NCBI Taxonomy" id="1235997"/>
    <lineage>
        <taxon>Bacteria</taxon>
        <taxon>Pseudomonadati</taxon>
        <taxon>Bacteroidota</taxon>
        <taxon>Chitinophagia</taxon>
        <taxon>Chitinophagales</taxon>
        <taxon>Chitinophagaceae</taxon>
        <taxon>Hydrobacter</taxon>
    </lineage>
</organism>
<protein>
    <submittedName>
        <fullName evidence="1">Uncharacterized protein</fullName>
    </submittedName>
</protein>
<evidence type="ECO:0000313" key="2">
    <source>
        <dbReference type="Proteomes" id="UP000198711"/>
    </source>
</evidence>
<dbReference type="Proteomes" id="UP000198711">
    <property type="component" value="Unassembled WGS sequence"/>
</dbReference>
<keyword evidence="2" id="KW-1185">Reference proteome</keyword>
<name>A0A8X8LE31_9BACT</name>
<reference evidence="1 2" key="1">
    <citation type="submission" date="2016-10" db="EMBL/GenBank/DDBJ databases">
        <authorList>
            <person name="Varghese N."/>
            <person name="Submissions S."/>
        </authorList>
    </citation>
    <scope>NUCLEOTIDE SEQUENCE [LARGE SCALE GENOMIC DNA]</scope>
    <source>
        <strain evidence="1 2">DSM 25353</strain>
    </source>
</reference>
<accession>A0A8X8LE31</accession>
<comment type="caution">
    <text evidence="1">The sequence shown here is derived from an EMBL/GenBank/DDBJ whole genome shotgun (WGS) entry which is preliminary data.</text>
</comment>
<dbReference type="AlphaFoldDB" id="A0A8X8LE31"/>
<proteinExistence type="predicted"/>
<sequence>MKSIFAFILSLLALVSMIVYAWWPESKEVHELK</sequence>
<gene>
    <name evidence="1" type="ORF">SAMN05444410_105209</name>
</gene>